<sequence>MTIDYPDLYIRGGWTRPAGDSTIPVISPTTEQRIGSVPEGTETDIDDAVDAARAALTEWASWTAAQRAEVLNRFADELESRAEDTSTRVSSQNGMPITLARQFEGGFPPVLLRYYADMAAKQEDEIRPGMLGGSTLVTRSPIGVVGAIVPWNVPQAITFLKLAPALAAGCTVVLKPSPETVLDAFLMAEAAIAAGLPAGVVNIVPGGRDLGAYLVAHPGIDKVSFTGSTGAGRAIGRTCGELLRPVTLELGGKSAAVVLDDADLAANIESFYAATLLNNGQICWLGTRVLAPRSRYDEIVDTITDLAKGLSVGDPLSDTTQMGPLVSSRQRDRVEGYIEKGRSDGGRVTTGGRRPADAEYGWFVEPTVFADVETGHTIAQEEIFGPVLSVIPYTDETEAVTIANHSDYGLGGSRNRRPRTRRPIRPGHRQRNSRNQRLLQRSDRPLRRHQEQRPRPRTRTRGPRELPAAQEHLPRRAMTPRVRPCDTTHGRTHFHTRERKTPATNEELAMLDFAVTWAPFGGGSTNCAP</sequence>
<dbReference type="Proteomes" id="UP000183561">
    <property type="component" value="Unassembled WGS sequence"/>
</dbReference>
<dbReference type="PANTHER" id="PTHR42804:SF1">
    <property type="entry name" value="ALDEHYDE DEHYDROGENASE-RELATED"/>
    <property type="match status" value="1"/>
</dbReference>
<evidence type="ECO:0000256" key="3">
    <source>
        <dbReference type="PROSITE-ProRule" id="PRU10007"/>
    </source>
</evidence>
<evidence type="ECO:0000256" key="4">
    <source>
        <dbReference type="RuleBase" id="RU003345"/>
    </source>
</evidence>
<evidence type="ECO:0000313" key="7">
    <source>
        <dbReference type="EMBL" id="SED04747.1"/>
    </source>
</evidence>
<dbReference type="InterPro" id="IPR029510">
    <property type="entry name" value="Ald_DH_CS_GLU"/>
</dbReference>
<gene>
    <name evidence="7" type="ORF">SAMN04490239_6571</name>
</gene>
<feature type="compositionally biased region" description="Basic and acidic residues" evidence="5">
    <location>
        <begin position="440"/>
        <end position="454"/>
    </location>
</feature>
<protein>
    <submittedName>
        <fullName evidence="7">Acyl-CoA reductase</fullName>
    </submittedName>
</protein>
<dbReference type="InterPro" id="IPR015590">
    <property type="entry name" value="Aldehyde_DH_dom"/>
</dbReference>
<feature type="domain" description="Aldehyde dehydrogenase" evidence="6">
    <location>
        <begin position="14"/>
        <end position="413"/>
    </location>
</feature>
<evidence type="ECO:0000256" key="5">
    <source>
        <dbReference type="SAM" id="MobiDB-lite"/>
    </source>
</evidence>
<dbReference type="AlphaFoldDB" id="A0A1H4XGL7"/>
<proteinExistence type="inferred from homology"/>
<dbReference type="Gene3D" id="3.40.309.10">
    <property type="entry name" value="Aldehyde Dehydrogenase, Chain A, domain 2"/>
    <property type="match status" value="1"/>
</dbReference>
<dbReference type="Gene3D" id="3.40.605.10">
    <property type="entry name" value="Aldehyde Dehydrogenase, Chain A, domain 1"/>
    <property type="match status" value="1"/>
</dbReference>
<dbReference type="InterPro" id="IPR016163">
    <property type="entry name" value="Ald_DH_C"/>
</dbReference>
<feature type="region of interest" description="Disordered" evidence="5">
    <location>
        <begin position="404"/>
        <end position="498"/>
    </location>
</feature>
<evidence type="ECO:0000313" key="8">
    <source>
        <dbReference type="Proteomes" id="UP000183561"/>
    </source>
</evidence>
<organism evidence="7 8">
    <name type="scientific">Rhodococcus koreensis</name>
    <dbReference type="NCBI Taxonomy" id="99653"/>
    <lineage>
        <taxon>Bacteria</taxon>
        <taxon>Bacillati</taxon>
        <taxon>Actinomycetota</taxon>
        <taxon>Actinomycetes</taxon>
        <taxon>Mycobacteriales</taxon>
        <taxon>Nocardiaceae</taxon>
        <taxon>Rhodococcus</taxon>
    </lineage>
</organism>
<comment type="similarity">
    <text evidence="1 4">Belongs to the aldehyde dehydrogenase family.</text>
</comment>
<feature type="compositionally biased region" description="Basic residues" evidence="5">
    <location>
        <begin position="414"/>
        <end position="434"/>
    </location>
</feature>
<keyword evidence="2 4" id="KW-0560">Oxidoreductase</keyword>
<dbReference type="GO" id="GO:0016620">
    <property type="term" value="F:oxidoreductase activity, acting on the aldehyde or oxo group of donors, NAD or NADP as acceptor"/>
    <property type="evidence" value="ECO:0007669"/>
    <property type="project" value="InterPro"/>
</dbReference>
<keyword evidence="8" id="KW-1185">Reference proteome</keyword>
<accession>A0A1H4XGL7</accession>
<feature type="active site" evidence="3">
    <location>
        <position position="249"/>
    </location>
</feature>
<evidence type="ECO:0000259" key="6">
    <source>
        <dbReference type="Pfam" id="PF00171"/>
    </source>
</evidence>
<dbReference type="Pfam" id="PF00171">
    <property type="entry name" value="Aldedh"/>
    <property type="match status" value="1"/>
</dbReference>
<evidence type="ECO:0000256" key="1">
    <source>
        <dbReference type="ARBA" id="ARBA00009986"/>
    </source>
</evidence>
<dbReference type="FunFam" id="3.40.605.10:FF:000007">
    <property type="entry name" value="NAD/NADP-dependent betaine aldehyde dehydrogenase"/>
    <property type="match status" value="1"/>
</dbReference>
<name>A0A1H4XGL7_9NOCA</name>
<reference evidence="8" key="1">
    <citation type="submission" date="2016-10" db="EMBL/GenBank/DDBJ databases">
        <authorList>
            <person name="Varghese N."/>
            <person name="Submissions S."/>
        </authorList>
    </citation>
    <scope>NUCLEOTIDE SEQUENCE [LARGE SCALE GENOMIC DNA]</scope>
    <source>
        <strain evidence="8">DSM 44498</strain>
    </source>
</reference>
<dbReference type="InterPro" id="IPR016161">
    <property type="entry name" value="Ald_DH/histidinol_DH"/>
</dbReference>
<dbReference type="PANTHER" id="PTHR42804">
    <property type="entry name" value="ALDEHYDE DEHYDROGENASE"/>
    <property type="match status" value="1"/>
</dbReference>
<dbReference type="InterPro" id="IPR016162">
    <property type="entry name" value="Ald_DH_N"/>
</dbReference>
<evidence type="ECO:0000256" key="2">
    <source>
        <dbReference type="ARBA" id="ARBA00023002"/>
    </source>
</evidence>
<dbReference type="PROSITE" id="PS00687">
    <property type="entry name" value="ALDEHYDE_DEHYDR_GLU"/>
    <property type="match status" value="1"/>
</dbReference>
<dbReference type="SUPFAM" id="SSF53720">
    <property type="entry name" value="ALDH-like"/>
    <property type="match status" value="1"/>
</dbReference>
<dbReference type="CDD" id="cd07139">
    <property type="entry name" value="ALDH_AldA-Rv0768"/>
    <property type="match status" value="1"/>
</dbReference>
<dbReference type="EMBL" id="FNSV01000005">
    <property type="protein sequence ID" value="SED04747.1"/>
    <property type="molecule type" value="Genomic_DNA"/>
</dbReference>